<evidence type="ECO:0000256" key="4">
    <source>
        <dbReference type="ARBA" id="ARBA00022475"/>
    </source>
</evidence>
<organism evidence="10">
    <name type="scientific">Dictyoglomus thermophilum</name>
    <dbReference type="NCBI Taxonomy" id="14"/>
    <lineage>
        <taxon>Bacteria</taxon>
        <taxon>Pseudomonadati</taxon>
        <taxon>Dictyoglomota</taxon>
        <taxon>Dictyoglomia</taxon>
        <taxon>Dictyoglomales</taxon>
        <taxon>Dictyoglomaceae</taxon>
        <taxon>Dictyoglomus</taxon>
    </lineage>
</organism>
<accession>A0A7C3MQ13</accession>
<evidence type="ECO:0000259" key="9">
    <source>
        <dbReference type="PROSITE" id="PS50928"/>
    </source>
</evidence>
<feature type="transmembrane region" description="Helical" evidence="8">
    <location>
        <begin position="61"/>
        <end position="83"/>
    </location>
</feature>
<dbReference type="Pfam" id="PF00528">
    <property type="entry name" value="BPD_transp_1"/>
    <property type="match status" value="1"/>
</dbReference>
<evidence type="ECO:0000256" key="2">
    <source>
        <dbReference type="ARBA" id="ARBA00007069"/>
    </source>
</evidence>
<evidence type="ECO:0000256" key="6">
    <source>
        <dbReference type="ARBA" id="ARBA00022989"/>
    </source>
</evidence>
<keyword evidence="4" id="KW-1003">Cell membrane</keyword>
<feature type="transmembrane region" description="Helical" evidence="8">
    <location>
        <begin position="247"/>
        <end position="271"/>
    </location>
</feature>
<dbReference type="EMBL" id="DTIN01000043">
    <property type="protein sequence ID" value="HFX14312.1"/>
    <property type="molecule type" value="Genomic_DNA"/>
</dbReference>
<feature type="transmembrane region" description="Helical" evidence="8">
    <location>
        <begin position="7"/>
        <end position="29"/>
    </location>
</feature>
<dbReference type="PANTHER" id="PTHR42929:SF1">
    <property type="entry name" value="INNER MEMBRANE ABC TRANSPORTER PERMEASE PROTEIN YDCU-RELATED"/>
    <property type="match status" value="1"/>
</dbReference>
<dbReference type="SUPFAM" id="SSF161098">
    <property type="entry name" value="MetI-like"/>
    <property type="match status" value="1"/>
</dbReference>
<dbReference type="GO" id="GO:0005886">
    <property type="term" value="C:plasma membrane"/>
    <property type="evidence" value="ECO:0007669"/>
    <property type="project" value="UniProtKB-SubCell"/>
</dbReference>
<keyword evidence="5 8" id="KW-0812">Transmembrane</keyword>
<feature type="transmembrane region" description="Helical" evidence="8">
    <location>
        <begin position="95"/>
        <end position="119"/>
    </location>
</feature>
<proteinExistence type="inferred from homology"/>
<keyword evidence="7 8" id="KW-0472">Membrane</keyword>
<dbReference type="CDD" id="cd06261">
    <property type="entry name" value="TM_PBP2"/>
    <property type="match status" value="1"/>
</dbReference>
<sequence length="286" mass="32346">MKKREFLTVFLLLLPVLIYFIFLFIYPFIYGLLLSLTNDEGKFTFANFIKFLSDPWDANTIWITLKIAIPATLLNVLIAMPLAYYMRHGIKGEKLISFLLILPITLGSVFVAEGMLTYMGPNGWLNKILLALKIIDKPYRFTHSYLGVLLALIIQGFPFVFLMLLGYISGIDPTLEKAASILGASRWYIFRRIIFPLWMPGIAMATSLNFVMNFTVFPSAVLLGQPSGPTRVISIAAYQWAFEKFDFHMASAIAIIMGLVELIFILIVMLIRQRFFKIVATSGGKG</sequence>
<evidence type="ECO:0000256" key="1">
    <source>
        <dbReference type="ARBA" id="ARBA00004651"/>
    </source>
</evidence>
<evidence type="ECO:0000256" key="3">
    <source>
        <dbReference type="ARBA" id="ARBA00022448"/>
    </source>
</evidence>
<evidence type="ECO:0000256" key="7">
    <source>
        <dbReference type="ARBA" id="ARBA00023136"/>
    </source>
</evidence>
<comment type="subcellular location">
    <subcellularLocation>
        <location evidence="1 8">Cell membrane</location>
        <topology evidence="1 8">Multi-pass membrane protein</topology>
    </subcellularLocation>
</comment>
<comment type="caution">
    <text evidence="10">The sequence shown here is derived from an EMBL/GenBank/DDBJ whole genome shotgun (WGS) entry which is preliminary data.</text>
</comment>
<feature type="transmembrane region" description="Helical" evidence="8">
    <location>
        <begin position="145"/>
        <end position="168"/>
    </location>
</feature>
<protein>
    <submittedName>
        <fullName evidence="10">Sugar ABC transporter permease</fullName>
    </submittedName>
</protein>
<dbReference type="InterPro" id="IPR035906">
    <property type="entry name" value="MetI-like_sf"/>
</dbReference>
<evidence type="ECO:0000313" key="10">
    <source>
        <dbReference type="EMBL" id="HFX14312.1"/>
    </source>
</evidence>
<dbReference type="PROSITE" id="PS50928">
    <property type="entry name" value="ABC_TM1"/>
    <property type="match status" value="1"/>
</dbReference>
<keyword evidence="3 8" id="KW-0813">Transport</keyword>
<dbReference type="InterPro" id="IPR000515">
    <property type="entry name" value="MetI-like"/>
</dbReference>
<evidence type="ECO:0000256" key="5">
    <source>
        <dbReference type="ARBA" id="ARBA00022692"/>
    </source>
</evidence>
<reference evidence="10" key="1">
    <citation type="journal article" date="2020" name="mSystems">
        <title>Genome- and Community-Level Interaction Insights into Carbon Utilization and Element Cycling Functions of Hydrothermarchaeota in Hydrothermal Sediment.</title>
        <authorList>
            <person name="Zhou Z."/>
            <person name="Liu Y."/>
            <person name="Xu W."/>
            <person name="Pan J."/>
            <person name="Luo Z.H."/>
            <person name="Li M."/>
        </authorList>
    </citation>
    <scope>NUCLEOTIDE SEQUENCE [LARGE SCALE GENOMIC DNA]</scope>
    <source>
        <strain evidence="10">SpSt-81</strain>
    </source>
</reference>
<feature type="domain" description="ABC transmembrane type-1" evidence="9">
    <location>
        <begin position="61"/>
        <end position="268"/>
    </location>
</feature>
<comment type="similarity">
    <text evidence="2">Belongs to the binding-protein-dependent transport system permease family. CysTW subfamily.</text>
</comment>
<dbReference type="AlphaFoldDB" id="A0A7C3MQ13"/>
<gene>
    <name evidence="10" type="ORF">ENW00_09280</name>
</gene>
<keyword evidence="6 8" id="KW-1133">Transmembrane helix</keyword>
<dbReference type="GO" id="GO:0055085">
    <property type="term" value="P:transmembrane transport"/>
    <property type="evidence" value="ECO:0007669"/>
    <property type="project" value="InterPro"/>
</dbReference>
<feature type="transmembrane region" description="Helical" evidence="8">
    <location>
        <begin position="189"/>
        <end position="212"/>
    </location>
</feature>
<dbReference type="PANTHER" id="PTHR42929">
    <property type="entry name" value="INNER MEMBRANE ABC TRANSPORTER PERMEASE PROTEIN YDCU-RELATED-RELATED"/>
    <property type="match status" value="1"/>
</dbReference>
<name>A0A7C3MQ13_DICTH</name>
<dbReference type="Gene3D" id="1.10.3720.10">
    <property type="entry name" value="MetI-like"/>
    <property type="match status" value="1"/>
</dbReference>
<evidence type="ECO:0000256" key="8">
    <source>
        <dbReference type="RuleBase" id="RU363032"/>
    </source>
</evidence>